<keyword evidence="4" id="KW-1185">Reference proteome</keyword>
<proteinExistence type="predicted"/>
<gene>
    <name evidence="3" type="ORF">GGQ88_000742</name>
</gene>
<dbReference type="CDD" id="cd20751">
    <property type="entry name" value="cyt_P460_Ne-like"/>
    <property type="match status" value="1"/>
</dbReference>
<feature type="signal peptide" evidence="1">
    <location>
        <begin position="1"/>
        <end position="26"/>
    </location>
</feature>
<dbReference type="AlphaFoldDB" id="A0A7W6EUS9"/>
<dbReference type="InterPro" id="IPR032033">
    <property type="entry name" value="Cytochrome_P460"/>
</dbReference>
<dbReference type="Proteomes" id="UP000562395">
    <property type="component" value="Unassembled WGS sequence"/>
</dbReference>
<comment type="caution">
    <text evidence="3">The sequence shown here is derived from an EMBL/GenBank/DDBJ whole genome shotgun (WGS) entry which is preliminary data.</text>
</comment>
<evidence type="ECO:0000313" key="3">
    <source>
        <dbReference type="EMBL" id="MBB3859502.1"/>
    </source>
</evidence>
<evidence type="ECO:0000256" key="1">
    <source>
        <dbReference type="SAM" id="SignalP"/>
    </source>
</evidence>
<evidence type="ECO:0000313" key="4">
    <source>
        <dbReference type="Proteomes" id="UP000562395"/>
    </source>
</evidence>
<feature type="chain" id="PRO_5031517212" description="Cytochrome P460 domain-containing protein" evidence="1">
    <location>
        <begin position="27"/>
        <end position="211"/>
    </location>
</feature>
<dbReference type="EMBL" id="JACICY010000001">
    <property type="protein sequence ID" value="MBB3859502.1"/>
    <property type="molecule type" value="Genomic_DNA"/>
</dbReference>
<dbReference type="Pfam" id="PF16694">
    <property type="entry name" value="Cytochrome_P460"/>
    <property type="match status" value="1"/>
</dbReference>
<evidence type="ECO:0000259" key="2">
    <source>
        <dbReference type="Pfam" id="PF16694"/>
    </source>
</evidence>
<dbReference type="Gene3D" id="3.50.70.20">
    <property type="entry name" value="Cytochrome P460"/>
    <property type="match status" value="1"/>
</dbReference>
<name>A0A7W6EUS9_9SPHN</name>
<reference evidence="3 4" key="1">
    <citation type="submission" date="2020-08" db="EMBL/GenBank/DDBJ databases">
        <title>Genomic Encyclopedia of Type Strains, Phase IV (KMG-IV): sequencing the most valuable type-strain genomes for metagenomic binning, comparative biology and taxonomic classification.</title>
        <authorList>
            <person name="Goeker M."/>
        </authorList>
    </citation>
    <scope>NUCLEOTIDE SEQUENCE [LARGE SCALE GENOMIC DNA]</scope>
    <source>
        <strain evidence="3 4">DSM 14552</strain>
    </source>
</reference>
<accession>A0A7W6EUS9</accession>
<dbReference type="InterPro" id="IPR038142">
    <property type="entry name" value="Cytochrome_P460_sp"/>
</dbReference>
<protein>
    <recommendedName>
        <fullName evidence="2">Cytochrome P460 domain-containing protein</fullName>
    </recommendedName>
</protein>
<keyword evidence="1" id="KW-0732">Signal</keyword>
<feature type="domain" description="Cytochrome P460" evidence="2">
    <location>
        <begin position="61"/>
        <end position="191"/>
    </location>
</feature>
<organism evidence="3 4">
    <name type="scientific">Novosphingobium hassiacum</name>
    <dbReference type="NCBI Taxonomy" id="173676"/>
    <lineage>
        <taxon>Bacteria</taxon>
        <taxon>Pseudomonadati</taxon>
        <taxon>Pseudomonadota</taxon>
        <taxon>Alphaproteobacteria</taxon>
        <taxon>Sphingomonadales</taxon>
        <taxon>Sphingomonadaceae</taxon>
        <taxon>Novosphingobium</taxon>
    </lineage>
</organism>
<sequence>MIMRSASTKFCIVLAVSAAALIASQASVKAIAGATTNGSAGMAAEPNAEPRYTDNGELILPADYRDWIFLTSGVNMNYSDELLNMGHEMVDNVFVNPASWKMFKAAGRWPDGTIFVKEGRVGSSKGSINKSGIFQTERRFDLEIHVRDSKRFKGGWGFFVNVADRPARVLPASASCYTCHEKNGALDTTFTQFYPTAKPIAEKAGTFDPSK</sequence>
<dbReference type="RefSeq" id="WP_246385416.1">
    <property type="nucleotide sequence ID" value="NZ_JACICY010000001.1"/>
</dbReference>